<feature type="transmembrane region" description="Helical" evidence="1">
    <location>
        <begin position="6"/>
        <end position="29"/>
    </location>
</feature>
<reference evidence="2 3" key="1">
    <citation type="journal article" date="2020" name="Nat. Food">
        <title>A phased Vanilla planifolia genome enables genetic improvement of flavour and production.</title>
        <authorList>
            <person name="Hasing T."/>
            <person name="Tang H."/>
            <person name="Brym M."/>
            <person name="Khazi F."/>
            <person name="Huang T."/>
            <person name="Chambers A.H."/>
        </authorList>
    </citation>
    <scope>NUCLEOTIDE SEQUENCE [LARGE SCALE GENOMIC DNA]</scope>
    <source>
        <tissue evidence="2">Leaf</tissue>
    </source>
</reference>
<proteinExistence type="predicted"/>
<dbReference type="OrthoDB" id="4062651at2759"/>
<gene>
    <name evidence="2" type="ORF">HPP92_008582</name>
</gene>
<keyword evidence="1" id="KW-1133">Transmembrane helix</keyword>
<name>A0A835RDL2_VANPL</name>
<keyword evidence="1" id="KW-0472">Membrane</keyword>
<evidence type="ECO:0000256" key="1">
    <source>
        <dbReference type="SAM" id="Phobius"/>
    </source>
</evidence>
<keyword evidence="1" id="KW-0812">Transmembrane</keyword>
<keyword evidence="3" id="KW-1185">Reference proteome</keyword>
<accession>A0A835RDL2</accession>
<evidence type="ECO:0000313" key="2">
    <source>
        <dbReference type="EMBL" id="KAG0484503.1"/>
    </source>
</evidence>
<dbReference type="AlphaFoldDB" id="A0A835RDL2"/>
<dbReference type="Proteomes" id="UP000636800">
    <property type="component" value="Unassembled WGS sequence"/>
</dbReference>
<organism evidence="2 3">
    <name type="scientific">Vanilla planifolia</name>
    <name type="common">Vanilla</name>
    <dbReference type="NCBI Taxonomy" id="51239"/>
    <lineage>
        <taxon>Eukaryota</taxon>
        <taxon>Viridiplantae</taxon>
        <taxon>Streptophyta</taxon>
        <taxon>Embryophyta</taxon>
        <taxon>Tracheophyta</taxon>
        <taxon>Spermatophyta</taxon>
        <taxon>Magnoliopsida</taxon>
        <taxon>Liliopsida</taxon>
        <taxon>Asparagales</taxon>
        <taxon>Orchidaceae</taxon>
        <taxon>Vanilloideae</taxon>
        <taxon>Vanilleae</taxon>
        <taxon>Vanilla</taxon>
    </lineage>
</organism>
<comment type="caution">
    <text evidence="2">The sequence shown here is derived from an EMBL/GenBank/DDBJ whole genome shotgun (WGS) entry which is preliminary data.</text>
</comment>
<sequence length="100" mass="10947">MLMAIIVVYNNCVTVMLSILIQVIVYVTASARLINGSHLCDSSKTFCLLSELSPEEKKQKQNRHFCTPCGTMGLGIELGYSVGPSESFIAFAINFDSFCS</sequence>
<dbReference type="EMBL" id="JADCNL010000004">
    <property type="protein sequence ID" value="KAG0484503.1"/>
    <property type="molecule type" value="Genomic_DNA"/>
</dbReference>
<evidence type="ECO:0000313" key="3">
    <source>
        <dbReference type="Proteomes" id="UP000636800"/>
    </source>
</evidence>
<protein>
    <submittedName>
        <fullName evidence="2">Uncharacterized protein</fullName>
    </submittedName>
</protein>